<evidence type="ECO:0000256" key="1">
    <source>
        <dbReference type="SAM" id="Phobius"/>
    </source>
</evidence>
<comment type="caution">
    <text evidence="2">The sequence shown here is derived from an EMBL/GenBank/DDBJ whole genome shotgun (WGS) entry which is preliminary data.</text>
</comment>
<gene>
    <name evidence="2" type="ORF">CGZ92_06695</name>
</gene>
<feature type="transmembrane region" description="Helical" evidence="1">
    <location>
        <begin position="24"/>
        <end position="45"/>
    </location>
</feature>
<organism evidence="2 3">
    <name type="scientific">Parenemella sanctibonifatiensis</name>
    <dbReference type="NCBI Taxonomy" id="2016505"/>
    <lineage>
        <taxon>Bacteria</taxon>
        <taxon>Bacillati</taxon>
        <taxon>Actinomycetota</taxon>
        <taxon>Actinomycetes</taxon>
        <taxon>Propionibacteriales</taxon>
        <taxon>Propionibacteriaceae</taxon>
        <taxon>Parenemella</taxon>
    </lineage>
</organism>
<feature type="transmembrane region" description="Helical" evidence="1">
    <location>
        <begin position="76"/>
        <end position="97"/>
    </location>
</feature>
<protein>
    <submittedName>
        <fullName evidence="2">Uncharacterized protein</fullName>
    </submittedName>
</protein>
<sequence>MSSPPVTAASARHSAAGFIERHGLTLVGIGFSLFLLQVLISILGLPPLHWFPPYALQAIVLMILAMAATRLGPTRIARLTGIALTTLIAAAIFGLVLTTLHRGGCYDAGRQLPYASDVQVPESWDQSAIMSWTWTGDIRCELYLDSGEMSYEMTWWEYLTVLGR</sequence>
<accession>A0A255EAJ1</accession>
<name>A0A255EAJ1_9ACTN</name>
<dbReference type="Proteomes" id="UP000216533">
    <property type="component" value="Unassembled WGS sequence"/>
</dbReference>
<keyword evidence="1" id="KW-0812">Transmembrane</keyword>
<evidence type="ECO:0000313" key="2">
    <source>
        <dbReference type="EMBL" id="OYN87941.1"/>
    </source>
</evidence>
<proteinExistence type="predicted"/>
<evidence type="ECO:0000313" key="3">
    <source>
        <dbReference type="Proteomes" id="UP000216533"/>
    </source>
</evidence>
<dbReference type="RefSeq" id="WP_094450606.1">
    <property type="nucleotide sequence ID" value="NZ_NMVI01000015.1"/>
</dbReference>
<keyword evidence="1" id="KW-1133">Transmembrane helix</keyword>
<keyword evidence="1" id="KW-0472">Membrane</keyword>
<dbReference type="AlphaFoldDB" id="A0A255EAJ1"/>
<feature type="transmembrane region" description="Helical" evidence="1">
    <location>
        <begin position="51"/>
        <end position="69"/>
    </location>
</feature>
<reference evidence="2 3" key="1">
    <citation type="submission" date="2017-07" db="EMBL/GenBank/DDBJ databases">
        <title>Draft whole genome sequences of clinical Proprionibacteriaceae strains.</title>
        <authorList>
            <person name="Bernier A.-M."/>
            <person name="Bernard K."/>
            <person name="Domingo M.-C."/>
        </authorList>
    </citation>
    <scope>NUCLEOTIDE SEQUENCE [LARGE SCALE GENOMIC DNA]</scope>
    <source>
        <strain evidence="2 3">NML 160184</strain>
    </source>
</reference>
<dbReference type="EMBL" id="NMVI01000015">
    <property type="protein sequence ID" value="OYN87941.1"/>
    <property type="molecule type" value="Genomic_DNA"/>
</dbReference>